<dbReference type="Proteomes" id="UP000027186">
    <property type="component" value="Plasmid AbAZ39_p1"/>
</dbReference>
<dbReference type="EMBL" id="CP007794">
    <property type="protein sequence ID" value="AIB13440.1"/>
    <property type="molecule type" value="Genomic_DNA"/>
</dbReference>
<dbReference type="KEGG" id="abq:ABAZ39_15960"/>
<evidence type="ECO:0000313" key="3">
    <source>
        <dbReference type="Proteomes" id="UP000027186"/>
    </source>
</evidence>
<dbReference type="InterPro" id="IPR002611">
    <property type="entry name" value="IstB_ATP-bd"/>
</dbReference>
<dbReference type="GO" id="GO:0005524">
    <property type="term" value="F:ATP binding"/>
    <property type="evidence" value="ECO:0007669"/>
    <property type="project" value="InterPro"/>
</dbReference>
<evidence type="ECO:0000259" key="1">
    <source>
        <dbReference type="Pfam" id="PF01695"/>
    </source>
</evidence>
<name>A0A060DKX7_9PROT</name>
<geneLocation type="plasmid" evidence="2 3">
    <name>AbAZ39_p1</name>
</geneLocation>
<dbReference type="AlphaFoldDB" id="A0A060DKX7"/>
<keyword evidence="2" id="KW-0614">Plasmid</keyword>
<feature type="domain" description="IstB-like ATP-binding" evidence="1">
    <location>
        <begin position="12"/>
        <end position="86"/>
    </location>
</feature>
<reference evidence="2 3" key="1">
    <citation type="journal article" date="2014" name="Genome Announc.">
        <title>Complete Genome Sequence of the Model Rhizosphere Strain Azospirillum brasilense Az39, Successfully Applied in Agriculture.</title>
        <authorList>
            <person name="Rivera D."/>
            <person name="Revale S."/>
            <person name="Molina R."/>
            <person name="Gualpa J."/>
            <person name="Puente M."/>
            <person name="Maroniche G."/>
            <person name="Paris G."/>
            <person name="Baker D."/>
            <person name="Clavijo B."/>
            <person name="McLay K."/>
            <person name="Spaepen S."/>
            <person name="Perticari A."/>
            <person name="Vazquez M."/>
            <person name="Wisniewski-Dye F."/>
            <person name="Watkins C."/>
            <person name="Martinez-Abarca F."/>
            <person name="Vanderleyden J."/>
            <person name="Cassan F."/>
        </authorList>
    </citation>
    <scope>NUCLEOTIDE SEQUENCE [LARGE SCALE GENOMIC DNA]</scope>
    <source>
        <strain evidence="2 3">Az39</strain>
        <plasmid evidence="2">AbAZ39_p1</plasmid>
    </source>
</reference>
<sequence>MVMDADHLPEMLARLKLTALRDRLDTLLDEAARRELSLRETLALLCEAEVAHREERRIQMGLGIAKFPFVRTLEGSEADFPVHAPAPYARTLCQNARDFPPK</sequence>
<gene>
    <name evidence="2" type="ORF">ABAZ39_15960</name>
</gene>
<protein>
    <recommendedName>
        <fullName evidence="1">IstB-like ATP-binding domain-containing protein</fullName>
    </recommendedName>
</protein>
<evidence type="ECO:0000313" key="2">
    <source>
        <dbReference type="EMBL" id="AIB13440.1"/>
    </source>
</evidence>
<organism evidence="2 3">
    <name type="scientific">Azospirillum argentinense</name>
    <dbReference type="NCBI Taxonomy" id="2970906"/>
    <lineage>
        <taxon>Bacteria</taxon>
        <taxon>Pseudomonadati</taxon>
        <taxon>Pseudomonadota</taxon>
        <taxon>Alphaproteobacteria</taxon>
        <taxon>Rhodospirillales</taxon>
        <taxon>Azospirillaceae</taxon>
        <taxon>Azospirillum</taxon>
    </lineage>
</organism>
<proteinExistence type="predicted"/>
<accession>A0A060DKX7</accession>
<dbReference type="Pfam" id="PF01695">
    <property type="entry name" value="IstB_IS21"/>
    <property type="match status" value="1"/>
</dbReference>